<dbReference type="EMBL" id="JBHLWI010000039">
    <property type="protein sequence ID" value="MFC0263881.1"/>
    <property type="molecule type" value="Genomic_DNA"/>
</dbReference>
<protein>
    <submittedName>
        <fullName evidence="1">Uncharacterized protein</fullName>
    </submittedName>
</protein>
<evidence type="ECO:0000313" key="2">
    <source>
        <dbReference type="Proteomes" id="UP001589797"/>
    </source>
</evidence>
<name>A0ABV6FVW7_9BACT</name>
<gene>
    <name evidence="1" type="ORF">ACFFIP_14400</name>
</gene>
<keyword evidence="2" id="KW-1185">Reference proteome</keyword>
<comment type="caution">
    <text evidence="1">The sequence shown here is derived from an EMBL/GenBank/DDBJ whole genome shotgun (WGS) entry which is preliminary data.</text>
</comment>
<accession>A0ABV6FVW7</accession>
<evidence type="ECO:0000313" key="1">
    <source>
        <dbReference type="EMBL" id="MFC0263881.1"/>
    </source>
</evidence>
<dbReference type="RefSeq" id="WP_382388390.1">
    <property type="nucleotide sequence ID" value="NZ_JBHLWI010000039.1"/>
</dbReference>
<sequence>MNPIGTIPLPFLCNGNTKEVQGFIEAMSSIIQKELMEKVRKENST</sequence>
<organism evidence="1 2">
    <name type="scientific">Fontibacter flavus</name>
    <dbReference type="NCBI Taxonomy" id="654838"/>
    <lineage>
        <taxon>Bacteria</taxon>
        <taxon>Pseudomonadati</taxon>
        <taxon>Bacteroidota</taxon>
        <taxon>Cytophagia</taxon>
        <taxon>Cytophagales</taxon>
        <taxon>Cyclobacteriaceae</taxon>
        <taxon>Fontibacter</taxon>
    </lineage>
</organism>
<reference evidence="1 2" key="1">
    <citation type="submission" date="2024-09" db="EMBL/GenBank/DDBJ databases">
        <authorList>
            <person name="Sun Q."/>
            <person name="Mori K."/>
        </authorList>
    </citation>
    <scope>NUCLEOTIDE SEQUENCE [LARGE SCALE GENOMIC DNA]</scope>
    <source>
        <strain evidence="1 2">CCM 7650</strain>
    </source>
</reference>
<proteinExistence type="predicted"/>
<dbReference type="Proteomes" id="UP001589797">
    <property type="component" value="Unassembled WGS sequence"/>
</dbReference>